<dbReference type="Proteomes" id="UP000051576">
    <property type="component" value="Unassembled WGS sequence"/>
</dbReference>
<protein>
    <recommendedName>
        <fullName evidence="7">Gamma-glutamyl phosphate reductase</fullName>
        <shortName evidence="7">GPR</shortName>
        <ecNumber evidence="7">1.2.1.41</ecNumber>
    </recommendedName>
    <alternativeName>
        <fullName evidence="7">Glutamate-5-semialdehyde dehydrogenase</fullName>
    </alternativeName>
    <alternativeName>
        <fullName evidence="7">Glutamyl-gamma-semialdehyde dehydrogenase</fullName>
        <shortName evidence="7">GSA dehydrogenase</shortName>
    </alternativeName>
</protein>
<dbReference type="InterPro" id="IPR012134">
    <property type="entry name" value="Glu-5-SA_DH"/>
</dbReference>
<accession>A0A0R2CDN1</accession>
<dbReference type="GO" id="GO:0005737">
    <property type="term" value="C:cytoplasm"/>
    <property type="evidence" value="ECO:0007669"/>
    <property type="project" value="UniProtKB-SubCell"/>
</dbReference>
<dbReference type="Gene3D" id="3.40.309.10">
    <property type="entry name" value="Aldehyde Dehydrogenase, Chain A, domain 2"/>
    <property type="match status" value="1"/>
</dbReference>
<evidence type="ECO:0000256" key="1">
    <source>
        <dbReference type="ARBA" id="ARBA00004985"/>
    </source>
</evidence>
<evidence type="ECO:0000256" key="6">
    <source>
        <dbReference type="ARBA" id="ARBA00049024"/>
    </source>
</evidence>
<keyword evidence="5 7" id="KW-0560">Oxidoreductase</keyword>
<dbReference type="EC" id="1.2.1.41" evidence="7"/>
<reference evidence="9 10" key="1">
    <citation type="journal article" date="2015" name="Genome Announc.">
        <title>Expanding the biotechnology potential of lactobacilli through comparative genomics of 213 strains and associated genera.</title>
        <authorList>
            <person name="Sun Z."/>
            <person name="Harris H.M."/>
            <person name="McCann A."/>
            <person name="Guo C."/>
            <person name="Argimon S."/>
            <person name="Zhang W."/>
            <person name="Yang X."/>
            <person name="Jeffery I.B."/>
            <person name="Cooney J.C."/>
            <person name="Kagawa T.F."/>
            <person name="Liu W."/>
            <person name="Song Y."/>
            <person name="Salvetti E."/>
            <person name="Wrobel A."/>
            <person name="Rasinkangas P."/>
            <person name="Parkhill J."/>
            <person name="Rea M.C."/>
            <person name="O'Sullivan O."/>
            <person name="Ritari J."/>
            <person name="Douillard F.P."/>
            <person name="Paul Ross R."/>
            <person name="Yang R."/>
            <person name="Briner A.E."/>
            <person name="Felis G.E."/>
            <person name="de Vos W.M."/>
            <person name="Barrangou R."/>
            <person name="Klaenhammer T.R."/>
            <person name="Caufield P.W."/>
            <person name="Cui Y."/>
            <person name="Zhang H."/>
            <person name="O'Toole P.W."/>
        </authorList>
    </citation>
    <scope>NUCLEOTIDE SEQUENCE [LARGE SCALE GENOMIC DNA]</scope>
    <source>
        <strain evidence="9 10">DSM 20605</strain>
    </source>
</reference>
<evidence type="ECO:0000256" key="4">
    <source>
        <dbReference type="ARBA" id="ARBA00022857"/>
    </source>
</evidence>
<evidence type="ECO:0000256" key="3">
    <source>
        <dbReference type="ARBA" id="ARBA00022650"/>
    </source>
</evidence>
<evidence type="ECO:0000256" key="7">
    <source>
        <dbReference type="HAMAP-Rule" id="MF_00412"/>
    </source>
</evidence>
<dbReference type="STRING" id="1133569.FD21_GL001760"/>
<dbReference type="NCBIfam" id="TIGR00407">
    <property type="entry name" value="proA"/>
    <property type="match status" value="1"/>
</dbReference>
<dbReference type="InterPro" id="IPR016162">
    <property type="entry name" value="Ald_DH_N"/>
</dbReference>
<sequence length="416" mass="45252">MVVYDLEKIGSQAAHAAFILSQLTTVQKNQALLALAQELREQAASIIAANETDLQASQKLPSKFLDRLRLTPERIEQMAVGIEQVAQLPDPIGEVTRGWVNHAGLQIVQKRVPLGVVGIIYEARPNVTADAAALCFKSGNAVVLRGGKEAIRTNLQIGQILRTALQKLALPMDAIQVIRDTSHETANQLMQLTKYIDVLIPRGSSRLIQAVVQHAKVPVIETGAGNCHVFVDQTADFAMAEKIILNAKCQRPAVCNAMEKLLVHEKAAAEFLPQVAAKLIAAGVELRGDAQVQQLLGQQVIPATASDWDTEYNDLILAIKIVPSLTAAIDHINQHGTKHSETIITNDYQRSQEFLAKVDAAVVYVNASTRFTDGFEFGFGAEIGISTQKLHARGPMGLVELTTTKYQVRGTGQIRQ</sequence>
<keyword evidence="4 7" id="KW-0521">NADP</keyword>
<dbReference type="GO" id="GO:0055129">
    <property type="term" value="P:L-proline biosynthetic process"/>
    <property type="evidence" value="ECO:0007669"/>
    <property type="project" value="UniProtKB-UniRule"/>
</dbReference>
<comment type="similarity">
    <text evidence="7">Belongs to the gamma-glutamyl phosphate reductase family.</text>
</comment>
<keyword evidence="3 7" id="KW-0641">Proline biosynthesis</keyword>
<dbReference type="FunFam" id="3.40.309.10:FF:000006">
    <property type="entry name" value="Gamma-glutamyl phosphate reductase"/>
    <property type="match status" value="1"/>
</dbReference>
<evidence type="ECO:0000256" key="2">
    <source>
        <dbReference type="ARBA" id="ARBA00022605"/>
    </source>
</evidence>
<comment type="pathway">
    <text evidence="1 7">Amino-acid biosynthesis; L-proline biosynthesis; L-glutamate 5-semialdehyde from L-glutamate: step 2/2.</text>
</comment>
<name>A0A0R2CDN1_9LACO</name>
<dbReference type="GO" id="GO:0004350">
    <property type="term" value="F:glutamate-5-semialdehyde dehydrogenase activity"/>
    <property type="evidence" value="ECO:0007669"/>
    <property type="project" value="UniProtKB-UniRule"/>
</dbReference>
<evidence type="ECO:0000256" key="5">
    <source>
        <dbReference type="ARBA" id="ARBA00023002"/>
    </source>
</evidence>
<dbReference type="RefSeq" id="WP_010581172.1">
    <property type="nucleotide sequence ID" value="NZ_AHYZ01000167.1"/>
</dbReference>
<dbReference type="Pfam" id="PF00171">
    <property type="entry name" value="Aldedh"/>
    <property type="match status" value="1"/>
</dbReference>
<dbReference type="UniPathway" id="UPA00098">
    <property type="reaction ID" value="UER00360"/>
</dbReference>
<dbReference type="PANTHER" id="PTHR11063:SF8">
    <property type="entry name" value="DELTA-1-PYRROLINE-5-CARBOXYLATE SYNTHASE"/>
    <property type="match status" value="1"/>
</dbReference>
<gene>
    <name evidence="7" type="primary">proA</name>
    <name evidence="9" type="ORF">FD21_GL001760</name>
</gene>
<dbReference type="PIRSF" id="PIRSF000151">
    <property type="entry name" value="GPR"/>
    <property type="match status" value="1"/>
</dbReference>
<evidence type="ECO:0000313" key="9">
    <source>
        <dbReference type="EMBL" id="KRM89376.1"/>
    </source>
</evidence>
<dbReference type="PATRIC" id="fig|1133569.4.peg.1905"/>
<dbReference type="InterPro" id="IPR020593">
    <property type="entry name" value="G-glutamylP_reductase_CS"/>
</dbReference>
<proteinExistence type="inferred from homology"/>
<comment type="subcellular location">
    <subcellularLocation>
        <location evidence="7">Cytoplasm</location>
    </subcellularLocation>
</comment>
<organism evidence="9 10">
    <name type="scientific">Liquorilactobacillus vini DSM 20605</name>
    <dbReference type="NCBI Taxonomy" id="1133569"/>
    <lineage>
        <taxon>Bacteria</taxon>
        <taxon>Bacillati</taxon>
        <taxon>Bacillota</taxon>
        <taxon>Bacilli</taxon>
        <taxon>Lactobacillales</taxon>
        <taxon>Lactobacillaceae</taxon>
        <taxon>Liquorilactobacillus</taxon>
    </lineage>
</organism>
<dbReference type="InterPro" id="IPR016161">
    <property type="entry name" value="Ald_DH/histidinol_DH"/>
</dbReference>
<dbReference type="HAMAP" id="MF_00412">
    <property type="entry name" value="ProA"/>
    <property type="match status" value="1"/>
</dbReference>
<dbReference type="GO" id="GO:0050661">
    <property type="term" value="F:NADP binding"/>
    <property type="evidence" value="ECO:0007669"/>
    <property type="project" value="InterPro"/>
</dbReference>
<dbReference type="PANTHER" id="PTHR11063">
    <property type="entry name" value="GLUTAMATE SEMIALDEHYDE DEHYDROGENASE"/>
    <property type="match status" value="1"/>
</dbReference>
<keyword evidence="10" id="KW-1185">Reference proteome</keyword>
<dbReference type="OrthoDB" id="9809970at2"/>
<dbReference type="AlphaFoldDB" id="A0A0R2CDN1"/>
<keyword evidence="2 7" id="KW-0028">Amino-acid biosynthesis</keyword>
<dbReference type="CDD" id="cd07079">
    <property type="entry name" value="ALDH_F18-19_ProA-GPR"/>
    <property type="match status" value="1"/>
</dbReference>
<dbReference type="PROSITE" id="PS01223">
    <property type="entry name" value="PROA"/>
    <property type="match status" value="1"/>
</dbReference>
<keyword evidence="7" id="KW-0963">Cytoplasm</keyword>
<comment type="catalytic activity">
    <reaction evidence="6 7">
        <text>L-glutamate 5-semialdehyde + phosphate + NADP(+) = L-glutamyl 5-phosphate + NADPH + H(+)</text>
        <dbReference type="Rhea" id="RHEA:19541"/>
        <dbReference type="ChEBI" id="CHEBI:15378"/>
        <dbReference type="ChEBI" id="CHEBI:43474"/>
        <dbReference type="ChEBI" id="CHEBI:57783"/>
        <dbReference type="ChEBI" id="CHEBI:58066"/>
        <dbReference type="ChEBI" id="CHEBI:58274"/>
        <dbReference type="ChEBI" id="CHEBI:58349"/>
        <dbReference type="EC" id="1.2.1.41"/>
    </reaction>
</comment>
<comment type="caution">
    <text evidence="9">The sequence shown here is derived from an EMBL/GenBank/DDBJ whole genome shotgun (WGS) entry which is preliminary data.</text>
</comment>
<dbReference type="InterPro" id="IPR000965">
    <property type="entry name" value="GPR_dom"/>
</dbReference>
<dbReference type="EMBL" id="AYYX01000006">
    <property type="protein sequence ID" value="KRM89376.1"/>
    <property type="molecule type" value="Genomic_DNA"/>
</dbReference>
<dbReference type="InterPro" id="IPR015590">
    <property type="entry name" value="Aldehyde_DH_dom"/>
</dbReference>
<comment type="function">
    <text evidence="7">Catalyzes the NADPH-dependent reduction of L-glutamate 5-phosphate into L-glutamate 5-semialdehyde and phosphate. The product spontaneously undergoes cyclization to form 1-pyrroline-5-carboxylate.</text>
</comment>
<evidence type="ECO:0000259" key="8">
    <source>
        <dbReference type="Pfam" id="PF00171"/>
    </source>
</evidence>
<feature type="domain" description="Aldehyde dehydrogenase" evidence="8">
    <location>
        <begin position="11"/>
        <end position="280"/>
    </location>
</feature>
<dbReference type="Gene3D" id="3.40.605.10">
    <property type="entry name" value="Aldehyde Dehydrogenase, Chain A, domain 1"/>
    <property type="match status" value="1"/>
</dbReference>
<dbReference type="SUPFAM" id="SSF53720">
    <property type="entry name" value="ALDH-like"/>
    <property type="match status" value="1"/>
</dbReference>
<dbReference type="eggNOG" id="COG0014">
    <property type="taxonomic scope" value="Bacteria"/>
</dbReference>
<dbReference type="NCBIfam" id="NF001221">
    <property type="entry name" value="PRK00197.1"/>
    <property type="match status" value="1"/>
</dbReference>
<evidence type="ECO:0000313" key="10">
    <source>
        <dbReference type="Proteomes" id="UP000051576"/>
    </source>
</evidence>
<dbReference type="InterPro" id="IPR016163">
    <property type="entry name" value="Ald_DH_C"/>
</dbReference>